<dbReference type="SUPFAM" id="SSF52540">
    <property type="entry name" value="P-loop containing nucleoside triphosphate hydrolases"/>
    <property type="match status" value="1"/>
</dbReference>
<dbReference type="Pfam" id="PF01935">
    <property type="entry name" value="DUF87"/>
    <property type="match status" value="1"/>
</dbReference>
<accession>T1BMN4</accession>
<dbReference type="PANTHER" id="PTHR42957">
    <property type="entry name" value="HELICASE MJ1565-RELATED"/>
    <property type="match status" value="1"/>
</dbReference>
<name>T1BMN4_9ZZZZ</name>
<dbReference type="InterPro" id="IPR027417">
    <property type="entry name" value="P-loop_NTPase"/>
</dbReference>
<dbReference type="EMBL" id="AUZY01006383">
    <property type="protein sequence ID" value="EQD54574.1"/>
    <property type="molecule type" value="Genomic_DNA"/>
</dbReference>
<dbReference type="InterPro" id="IPR002789">
    <property type="entry name" value="HerA_central"/>
</dbReference>
<feature type="domain" description="Helicase HerA central" evidence="1">
    <location>
        <begin position="146"/>
        <end position="361"/>
    </location>
</feature>
<evidence type="ECO:0000259" key="1">
    <source>
        <dbReference type="Pfam" id="PF01935"/>
    </source>
</evidence>
<dbReference type="AlphaFoldDB" id="T1BMN4"/>
<comment type="caution">
    <text evidence="2">The sequence shown here is derived from an EMBL/GenBank/DDBJ whole genome shotgun (WGS) entry which is preliminary data.</text>
</comment>
<dbReference type="InterPro" id="IPR008571">
    <property type="entry name" value="HerA-like"/>
</dbReference>
<protein>
    <submittedName>
        <fullName evidence="2">Protein containing DUF87</fullName>
    </submittedName>
</protein>
<proteinExistence type="predicted"/>
<sequence>MAGCFLGHGRLISDGPLNWGVEEVGRIFGDVGLGHFQLSLTHPVERGDYLCVEDDLHGSVLCQLDDLQRKSDLDIERARTLVSADEASIRENLLGIARIVGFRDPQGLVKIPTIPFRPGARVYRAEDPLIAKVLGLSHHTNSGAYVGLLRNHDLRVELDINQLVQRHVSVLAKTGGGKSYLLGVLIEELLRHKVTCVIIDPHGEYKSLRTPADKNGAHHRFGVESQGFSRQIQEYSPDVSLNPSAKPLTFSLHHLEPRELLVFMGLTNIKTFLAPLKQLIERVSTTNPDYTVADLARAAESGEGAIAETLHERLLYVEQTKLLGPQGTSLSDLVKKGEATLINLRGVAPDVQELVAARISSTLFENRKKGKIPPLFLVIEEAHNFAPQQGQVVCSRILKTIASEGRKFGLGLCVVTQRAARIDKSVLSQCNTQLILQVTNPLDLRAISQSIEGLTAGMTEMIQSLPVGVALITGGGYHTPLFCEIRPRATRHGGESVQIVEN</sequence>
<reference evidence="2" key="1">
    <citation type="submission" date="2013-08" db="EMBL/GenBank/DDBJ databases">
        <authorList>
            <person name="Mendez C."/>
            <person name="Richter M."/>
            <person name="Ferrer M."/>
            <person name="Sanchez J."/>
        </authorList>
    </citation>
    <scope>NUCLEOTIDE SEQUENCE</scope>
</reference>
<dbReference type="PANTHER" id="PTHR42957:SF1">
    <property type="entry name" value="HELICASE MJ1565-RELATED"/>
    <property type="match status" value="1"/>
</dbReference>
<reference evidence="2" key="2">
    <citation type="journal article" date="2014" name="ISME J.">
        <title>Microbial stratification in low pH oxic and suboxic macroscopic growths along an acid mine drainage.</title>
        <authorList>
            <person name="Mendez-Garcia C."/>
            <person name="Mesa V."/>
            <person name="Sprenger R.R."/>
            <person name="Richter M."/>
            <person name="Diez M.S."/>
            <person name="Solano J."/>
            <person name="Bargiela R."/>
            <person name="Golyshina O.V."/>
            <person name="Manteca A."/>
            <person name="Ramos J.L."/>
            <person name="Gallego J.R."/>
            <person name="Llorente I."/>
            <person name="Martins Dos Santos V.A."/>
            <person name="Jensen O.N."/>
            <person name="Pelaez A.I."/>
            <person name="Sanchez J."/>
            <person name="Ferrer M."/>
        </authorList>
    </citation>
    <scope>NUCLEOTIDE SEQUENCE</scope>
</reference>
<evidence type="ECO:0000313" key="2">
    <source>
        <dbReference type="EMBL" id="EQD54574.1"/>
    </source>
</evidence>
<dbReference type="Gene3D" id="3.40.50.300">
    <property type="entry name" value="P-loop containing nucleotide triphosphate hydrolases"/>
    <property type="match status" value="2"/>
</dbReference>
<organism evidence="2">
    <name type="scientific">mine drainage metagenome</name>
    <dbReference type="NCBI Taxonomy" id="410659"/>
    <lineage>
        <taxon>unclassified sequences</taxon>
        <taxon>metagenomes</taxon>
        <taxon>ecological metagenomes</taxon>
    </lineage>
</organism>
<gene>
    <name evidence="2" type="ORF">B1B_09631</name>
</gene>